<feature type="chain" id="PRO_5038459191" evidence="5">
    <location>
        <begin position="19"/>
        <end position="488"/>
    </location>
</feature>
<dbReference type="InterPro" id="IPR003953">
    <property type="entry name" value="FAD-dep_OxRdtase_2_FAD-bd"/>
</dbReference>
<evidence type="ECO:0000256" key="3">
    <source>
        <dbReference type="ARBA" id="ARBA00022827"/>
    </source>
</evidence>
<protein>
    <submittedName>
        <fullName evidence="7">FAD-binding protein</fullName>
    </submittedName>
</protein>
<feature type="domain" description="FAD-dependent oxidoreductase 2 FAD-binding" evidence="6">
    <location>
        <begin position="62"/>
        <end position="476"/>
    </location>
</feature>
<evidence type="ECO:0000256" key="4">
    <source>
        <dbReference type="ARBA" id="ARBA00023002"/>
    </source>
</evidence>
<keyword evidence="5" id="KW-0732">Signal</keyword>
<dbReference type="RefSeq" id="WP_160942348.1">
    <property type="nucleotide sequence ID" value="NZ_CP063310.1"/>
</dbReference>
<evidence type="ECO:0000313" key="8">
    <source>
        <dbReference type="Proteomes" id="UP000478463"/>
    </source>
</evidence>
<dbReference type="PROSITE" id="PS51257">
    <property type="entry name" value="PROKAR_LIPOPROTEIN"/>
    <property type="match status" value="1"/>
</dbReference>
<evidence type="ECO:0000259" key="6">
    <source>
        <dbReference type="Pfam" id="PF00890"/>
    </source>
</evidence>
<keyword evidence="4" id="KW-0560">Oxidoreductase</keyword>
<dbReference type="Pfam" id="PF00890">
    <property type="entry name" value="FAD_binding_2"/>
    <property type="match status" value="1"/>
</dbReference>
<proteinExistence type="predicted"/>
<dbReference type="PROSITE" id="PS51318">
    <property type="entry name" value="TAT"/>
    <property type="match status" value="1"/>
</dbReference>
<dbReference type="KEGG" id="egd:GS424_009915"/>
<feature type="signal peptide" evidence="5">
    <location>
        <begin position="1"/>
        <end position="18"/>
    </location>
</feature>
<keyword evidence="2" id="KW-0285">Flavoprotein</keyword>
<name>A0A6L7ISC0_9ACTN</name>
<evidence type="ECO:0000256" key="2">
    <source>
        <dbReference type="ARBA" id="ARBA00022630"/>
    </source>
</evidence>
<evidence type="ECO:0000256" key="5">
    <source>
        <dbReference type="SAM" id="SignalP"/>
    </source>
</evidence>
<keyword evidence="3" id="KW-0274">FAD</keyword>
<reference evidence="7 8" key="1">
    <citation type="submission" date="2020-10" db="EMBL/GenBank/DDBJ databases">
        <title>Eggerthella sp. nov., isolated from human feces.</title>
        <authorList>
            <person name="Yajun G."/>
        </authorList>
    </citation>
    <scope>NUCLEOTIDE SEQUENCE [LARGE SCALE GENOMIC DNA]</scope>
    <source>
        <strain evidence="7 8">HF-1101</strain>
    </source>
</reference>
<dbReference type="AlphaFoldDB" id="A0A6L7ISC0"/>
<dbReference type="SUPFAM" id="SSF56425">
    <property type="entry name" value="Succinate dehydrogenase/fumarate reductase flavoprotein, catalytic domain"/>
    <property type="match status" value="1"/>
</dbReference>
<dbReference type="InterPro" id="IPR036188">
    <property type="entry name" value="FAD/NAD-bd_sf"/>
</dbReference>
<organism evidence="7 8">
    <name type="scientific">Eggerthella guodeyinii</name>
    <dbReference type="NCBI Taxonomy" id="2690837"/>
    <lineage>
        <taxon>Bacteria</taxon>
        <taxon>Bacillati</taxon>
        <taxon>Actinomycetota</taxon>
        <taxon>Coriobacteriia</taxon>
        <taxon>Eggerthellales</taxon>
        <taxon>Eggerthellaceae</taxon>
        <taxon>Eggerthella</taxon>
    </lineage>
</organism>
<evidence type="ECO:0000256" key="1">
    <source>
        <dbReference type="ARBA" id="ARBA00001974"/>
    </source>
</evidence>
<gene>
    <name evidence="7" type="ORF">GS424_009915</name>
</gene>
<sequence>MNMNRRQFCALGTAGALAAIAGGASVGCTSGNEGAKEGAGSPAAASARAIGDADVSFGQEVDALVVGAGISGMLAAIDPAAAGLDVLIVEQNSTYGGDAMYSAACQMCTTAKLTQEERPDKYMSADQIREKFAPYYENDEAGLERTVLMQTWGGKFIDLMHYDWGYQFQELRESPYHQAFFPKNGLCTMKDEFELINQKVIEAGASYLFETTFKTLIVDDEGTIAGARFVAKDGSVVDIKAKAVVLAAGGYISNQEWMVKYAPEWAFVGNIVAGRKGDGIAAGVAAGGTLSGMAASGNLNPRYEAGHMLGTFYPLVGLLPNGKRFYCETAVHNAATGCLAAGYNEWYSIWDNTAQNGLDQEAIAHAGNAVQTADSLEELAEKTGLAIETVQAAFDDYNGICDKQEDPEFGKTLFLQKLEPPYYFLRNVPVRYKSCGGLTVSDRMEVLDGDGNPIPRLYAAGCTAGTEDIVPAAGSGLLLGTVLAEDLA</sequence>
<dbReference type="SUPFAM" id="SSF51905">
    <property type="entry name" value="FAD/NAD(P)-binding domain"/>
    <property type="match status" value="1"/>
</dbReference>
<dbReference type="Gene3D" id="3.90.700.10">
    <property type="entry name" value="Succinate dehydrogenase/fumarate reductase flavoprotein, catalytic domain"/>
    <property type="match status" value="1"/>
</dbReference>
<comment type="cofactor">
    <cofactor evidence="1">
        <name>FAD</name>
        <dbReference type="ChEBI" id="CHEBI:57692"/>
    </cofactor>
</comment>
<dbReference type="InterPro" id="IPR006311">
    <property type="entry name" value="TAT_signal"/>
</dbReference>
<evidence type="ECO:0000313" key="7">
    <source>
        <dbReference type="EMBL" id="QOS66872.1"/>
    </source>
</evidence>
<accession>A0A6L7ISC0</accession>
<dbReference type="GO" id="GO:0008202">
    <property type="term" value="P:steroid metabolic process"/>
    <property type="evidence" value="ECO:0007669"/>
    <property type="project" value="UniProtKB-ARBA"/>
</dbReference>
<dbReference type="PANTHER" id="PTHR43400:SF10">
    <property type="entry name" value="3-OXOSTEROID 1-DEHYDROGENASE"/>
    <property type="match status" value="1"/>
</dbReference>
<dbReference type="Gene3D" id="3.50.50.60">
    <property type="entry name" value="FAD/NAD(P)-binding domain"/>
    <property type="match status" value="1"/>
</dbReference>
<dbReference type="GO" id="GO:0033765">
    <property type="term" value="F:steroid dehydrogenase activity, acting on the CH-CH group of donors"/>
    <property type="evidence" value="ECO:0007669"/>
    <property type="project" value="UniProtKB-ARBA"/>
</dbReference>
<dbReference type="PANTHER" id="PTHR43400">
    <property type="entry name" value="FUMARATE REDUCTASE"/>
    <property type="match status" value="1"/>
</dbReference>
<dbReference type="Proteomes" id="UP000478463">
    <property type="component" value="Chromosome"/>
</dbReference>
<dbReference type="InterPro" id="IPR050315">
    <property type="entry name" value="FAD-oxidoreductase_2"/>
</dbReference>
<dbReference type="EMBL" id="CP063310">
    <property type="protein sequence ID" value="QOS66872.1"/>
    <property type="molecule type" value="Genomic_DNA"/>
</dbReference>
<dbReference type="InterPro" id="IPR027477">
    <property type="entry name" value="Succ_DH/fumarate_Rdtase_cat_sf"/>
</dbReference>